<protein>
    <submittedName>
        <fullName evidence="1">Uncharacterized protein</fullName>
    </submittedName>
</protein>
<dbReference type="Proteomes" id="UP000234323">
    <property type="component" value="Unassembled WGS sequence"/>
</dbReference>
<gene>
    <name evidence="1" type="ORF">RhiirA4_479767</name>
</gene>
<organism evidence="1 2">
    <name type="scientific">Rhizophagus irregularis</name>
    <dbReference type="NCBI Taxonomy" id="588596"/>
    <lineage>
        <taxon>Eukaryota</taxon>
        <taxon>Fungi</taxon>
        <taxon>Fungi incertae sedis</taxon>
        <taxon>Mucoromycota</taxon>
        <taxon>Glomeromycotina</taxon>
        <taxon>Glomeromycetes</taxon>
        <taxon>Glomerales</taxon>
        <taxon>Glomeraceae</taxon>
        <taxon>Rhizophagus</taxon>
    </lineage>
</organism>
<evidence type="ECO:0000313" key="2">
    <source>
        <dbReference type="Proteomes" id="UP000234323"/>
    </source>
</evidence>
<reference evidence="1 2" key="1">
    <citation type="submission" date="2015-10" db="EMBL/GenBank/DDBJ databases">
        <title>Genome analyses suggest a sexual origin of heterokaryosis in a supposedly ancient asexual fungus.</title>
        <authorList>
            <person name="Ropars J."/>
            <person name="Sedzielewska K."/>
            <person name="Noel J."/>
            <person name="Charron P."/>
            <person name="Farinelli L."/>
            <person name="Marton T."/>
            <person name="Kruger M."/>
            <person name="Pelin A."/>
            <person name="Brachmann A."/>
            <person name="Corradi N."/>
        </authorList>
    </citation>
    <scope>NUCLEOTIDE SEQUENCE [LARGE SCALE GENOMIC DNA]</scope>
    <source>
        <strain evidence="1 2">A4</strain>
    </source>
</reference>
<dbReference type="EMBL" id="LLXI01002857">
    <property type="protein sequence ID" value="PKY58122.1"/>
    <property type="molecule type" value="Genomic_DNA"/>
</dbReference>
<evidence type="ECO:0000313" key="1">
    <source>
        <dbReference type="EMBL" id="PKY58122.1"/>
    </source>
</evidence>
<dbReference type="AlphaFoldDB" id="A0A2I1HGW4"/>
<keyword evidence="2" id="KW-1185">Reference proteome</keyword>
<name>A0A2I1HGW4_9GLOM</name>
<comment type="caution">
    <text evidence="1">The sequence shown here is derived from an EMBL/GenBank/DDBJ whole genome shotgun (WGS) entry which is preliminary data.</text>
</comment>
<proteinExistence type="predicted"/>
<sequence>MLHMYNTRITALGIIRCREITFQEYSKNKNEKYQHVLAASKNLTSEVSASSKVAAVIDLELIQPTEGINKRKKSKEFSDLTTKCFKLNTNTQSIIEKILKEQLKQSAEIDTLRNEVSENHKLLDQKCFYNIYVRIID</sequence>
<accession>A0A2I1HGW4</accession>